<protein>
    <submittedName>
        <fullName evidence="2">Uncharacterized protein</fullName>
    </submittedName>
</protein>
<evidence type="ECO:0000313" key="3">
    <source>
        <dbReference type="Proteomes" id="UP001279734"/>
    </source>
</evidence>
<dbReference type="AlphaFoldDB" id="A0AAD3S9X1"/>
<name>A0AAD3S9X1_NEPGR</name>
<keyword evidence="3" id="KW-1185">Reference proteome</keyword>
<reference evidence="2" key="1">
    <citation type="submission" date="2023-05" db="EMBL/GenBank/DDBJ databases">
        <title>Nepenthes gracilis genome sequencing.</title>
        <authorList>
            <person name="Fukushima K."/>
        </authorList>
    </citation>
    <scope>NUCLEOTIDE SEQUENCE</scope>
    <source>
        <strain evidence="2">SING2019-196</strain>
    </source>
</reference>
<feature type="compositionally biased region" description="Polar residues" evidence="1">
    <location>
        <begin position="75"/>
        <end position="88"/>
    </location>
</feature>
<accession>A0AAD3S9X1</accession>
<dbReference type="Proteomes" id="UP001279734">
    <property type="component" value="Unassembled WGS sequence"/>
</dbReference>
<sequence>MAPFSKCLPANSTVNNTPNPCLRTLTEKVDSFSRAVQTLCTKLDEQSKGARPETSQAAAPQKEGRTKKHRKEQACQYNTLGTRVTLSNEAPLRPGGRLDPQIRGRGPKRLNSRHSC</sequence>
<feature type="region of interest" description="Disordered" evidence="1">
    <location>
        <begin position="1"/>
        <end position="21"/>
    </location>
</feature>
<organism evidence="2 3">
    <name type="scientific">Nepenthes gracilis</name>
    <name type="common">Slender pitcher plant</name>
    <dbReference type="NCBI Taxonomy" id="150966"/>
    <lineage>
        <taxon>Eukaryota</taxon>
        <taxon>Viridiplantae</taxon>
        <taxon>Streptophyta</taxon>
        <taxon>Embryophyta</taxon>
        <taxon>Tracheophyta</taxon>
        <taxon>Spermatophyta</taxon>
        <taxon>Magnoliopsida</taxon>
        <taxon>eudicotyledons</taxon>
        <taxon>Gunneridae</taxon>
        <taxon>Pentapetalae</taxon>
        <taxon>Caryophyllales</taxon>
        <taxon>Nepenthaceae</taxon>
        <taxon>Nepenthes</taxon>
    </lineage>
</organism>
<feature type="compositionally biased region" description="Basic residues" evidence="1">
    <location>
        <begin position="105"/>
        <end position="116"/>
    </location>
</feature>
<evidence type="ECO:0000256" key="1">
    <source>
        <dbReference type="SAM" id="MobiDB-lite"/>
    </source>
</evidence>
<feature type="compositionally biased region" description="Polar residues" evidence="1">
    <location>
        <begin position="10"/>
        <end position="19"/>
    </location>
</feature>
<proteinExistence type="predicted"/>
<dbReference type="EMBL" id="BSYO01000007">
    <property type="protein sequence ID" value="GMH07117.1"/>
    <property type="molecule type" value="Genomic_DNA"/>
</dbReference>
<gene>
    <name evidence="2" type="ORF">Nepgr_008957</name>
</gene>
<feature type="region of interest" description="Disordered" evidence="1">
    <location>
        <begin position="43"/>
        <end position="116"/>
    </location>
</feature>
<evidence type="ECO:0000313" key="2">
    <source>
        <dbReference type="EMBL" id="GMH07117.1"/>
    </source>
</evidence>
<comment type="caution">
    <text evidence="2">The sequence shown here is derived from an EMBL/GenBank/DDBJ whole genome shotgun (WGS) entry which is preliminary data.</text>
</comment>